<sequence length="307" mass="34062">MSKAMFSTEKSPHKLAYELFGCGTGDTIEVIRDRANKLLDATVTEVRRAMIIAAFHSICNRRSIMAEGLHHVIYRAPVQSEYPTFNNAWFQTIFDASNINRSPGGILARVDQPGQPNITYTGLIVQSVTRSTNPLPTLGTDVSGFCADFLGPVLEDSRLMFGNHLLLFRGGPEQFQKKAAIHDGSFYVSNTPGALGRGIYLTDNFHKASNYCNTDDHRAETVDNHGRSYHRIFLVATVVQVKQPSIDMRQWNFIAAQQPASGVDVVIAPRQSVVSKSHYHHNEFCVVTPSHAKPHFLIEVLAAPALR</sequence>
<accession>A0A0S4IRU1</accession>
<dbReference type="EMBL" id="CYKH01000244">
    <property type="protein sequence ID" value="CUF12954.1"/>
    <property type="molecule type" value="Genomic_DNA"/>
</dbReference>
<organism evidence="1 2">
    <name type="scientific">Bodo saltans</name>
    <name type="common">Flagellated protozoan</name>
    <dbReference type="NCBI Taxonomy" id="75058"/>
    <lineage>
        <taxon>Eukaryota</taxon>
        <taxon>Discoba</taxon>
        <taxon>Euglenozoa</taxon>
        <taxon>Kinetoplastea</taxon>
        <taxon>Metakinetoplastina</taxon>
        <taxon>Eubodonida</taxon>
        <taxon>Bodonidae</taxon>
        <taxon>Bodo</taxon>
    </lineage>
</organism>
<gene>
    <name evidence="1" type="ORF">BSAL_59385</name>
</gene>
<keyword evidence="2" id="KW-1185">Reference proteome</keyword>
<dbReference type="Gene3D" id="3.90.228.10">
    <property type="match status" value="1"/>
</dbReference>
<proteinExistence type="predicted"/>
<dbReference type="Proteomes" id="UP000051952">
    <property type="component" value="Unassembled WGS sequence"/>
</dbReference>
<dbReference type="AlphaFoldDB" id="A0A0S4IRU1"/>
<dbReference type="VEuPathDB" id="TriTrypDB:BSAL_59385"/>
<evidence type="ECO:0000313" key="1">
    <source>
        <dbReference type="EMBL" id="CUF12954.1"/>
    </source>
</evidence>
<evidence type="ECO:0000313" key="2">
    <source>
        <dbReference type="Proteomes" id="UP000051952"/>
    </source>
</evidence>
<dbReference type="SUPFAM" id="SSF56399">
    <property type="entry name" value="ADP-ribosylation"/>
    <property type="match status" value="1"/>
</dbReference>
<reference evidence="2" key="1">
    <citation type="submission" date="2015-09" db="EMBL/GenBank/DDBJ databases">
        <authorList>
            <consortium name="Pathogen Informatics"/>
        </authorList>
    </citation>
    <scope>NUCLEOTIDE SEQUENCE [LARGE SCALE GENOMIC DNA]</scope>
    <source>
        <strain evidence="2">Lake Konstanz</strain>
    </source>
</reference>
<name>A0A0S4IRU1_BODSA</name>
<protein>
    <submittedName>
        <fullName evidence="1">Poly (ADP-ribose) polymerase, putative</fullName>
    </submittedName>
</protein>